<keyword evidence="1" id="KW-0472">Membrane</keyword>
<feature type="transmembrane region" description="Helical" evidence="1">
    <location>
        <begin position="42"/>
        <end position="66"/>
    </location>
</feature>
<evidence type="ECO:0000256" key="1">
    <source>
        <dbReference type="SAM" id="Phobius"/>
    </source>
</evidence>
<proteinExistence type="predicted"/>
<gene>
    <name evidence="2" type="ORF">RJN63_12050</name>
</gene>
<reference evidence="2" key="1">
    <citation type="submission" date="2023-02" db="EMBL/GenBank/DDBJ databases">
        <title>Description of Herbaspirillum huttiense subsp. nephrolepsisexaltata and Herbaspirillum huttiense subsp. lycopersicon.</title>
        <authorList>
            <person name="Poudel M."/>
            <person name="Sharma A."/>
            <person name="Goss E."/>
            <person name="Tapia J.H."/>
            <person name="Harmon C.M."/>
            <person name="Jones J.B."/>
        </authorList>
    </citation>
    <scope>NUCLEOTIDE SEQUENCE</scope>
    <source>
        <strain evidence="2">NC40101</strain>
    </source>
</reference>
<evidence type="ECO:0000313" key="2">
    <source>
        <dbReference type="EMBL" id="MDT0337566.1"/>
    </source>
</evidence>
<dbReference type="RefSeq" id="WP_284077033.1">
    <property type="nucleotide sequence ID" value="NZ_JAVLSM010000007.1"/>
</dbReference>
<protein>
    <submittedName>
        <fullName evidence="2">Uncharacterized protein</fullName>
    </submittedName>
</protein>
<keyword evidence="1" id="KW-1133">Transmembrane helix</keyword>
<dbReference type="EMBL" id="JAVRAA010000005">
    <property type="protein sequence ID" value="MDT0337566.1"/>
    <property type="molecule type" value="Genomic_DNA"/>
</dbReference>
<sequence length="225" mass="25172">MFLQAFLLHSVQYAYWLALALITFGFLQRIHQKRFVSIPGKILASLGALLLTISADGLFGSIAVAAQLFADLVPERSLGGYQVTSIFPAFGPFFGSLALLAGVMLYFSGTQLRVFTTSGEESNRERHEAPLDSWRRNVPEFSTTGQVKTIHRIQWKDGRLVPTLLITWISDGSNKLMILGDLKNVTRGTAIKRNKRGDIQFGNMPSVHREFADTSLMFKLQNMFK</sequence>
<organism evidence="2">
    <name type="scientific">Herbaspirillum huttiense subsp. nephrolepidis</name>
    <dbReference type="NCBI Taxonomy" id="3075126"/>
    <lineage>
        <taxon>Bacteria</taxon>
        <taxon>Pseudomonadati</taxon>
        <taxon>Pseudomonadota</taxon>
        <taxon>Betaproteobacteria</taxon>
        <taxon>Burkholderiales</taxon>
        <taxon>Oxalobacteraceae</taxon>
        <taxon>Herbaspirillum</taxon>
    </lineage>
</organism>
<feature type="transmembrane region" description="Helical" evidence="1">
    <location>
        <begin position="86"/>
        <end position="107"/>
    </location>
</feature>
<feature type="transmembrane region" description="Helical" evidence="1">
    <location>
        <begin position="12"/>
        <end position="30"/>
    </location>
</feature>
<name>A0AAE4G9A2_9BURK</name>
<keyword evidence="1" id="KW-0812">Transmembrane</keyword>
<accession>A0AAE4G9A2</accession>
<comment type="caution">
    <text evidence="2">The sequence shown here is derived from an EMBL/GenBank/DDBJ whole genome shotgun (WGS) entry which is preliminary data.</text>
</comment>
<dbReference type="AlphaFoldDB" id="A0AAE4G9A2"/>